<dbReference type="Pfam" id="PF00561">
    <property type="entry name" value="Abhydrolase_1"/>
    <property type="match status" value="1"/>
</dbReference>
<proteinExistence type="predicted"/>
<protein>
    <submittedName>
        <fullName evidence="3">2-succinyl-6-hydroxy-2, 4-cyclohexadiene-1-carboxylate synthase</fullName>
    </submittedName>
</protein>
<dbReference type="EMBL" id="BAABRI010000009">
    <property type="protein sequence ID" value="GAA5482700.1"/>
    <property type="molecule type" value="Genomic_DNA"/>
</dbReference>
<evidence type="ECO:0000259" key="2">
    <source>
        <dbReference type="Pfam" id="PF00561"/>
    </source>
</evidence>
<dbReference type="RefSeq" id="WP_353566832.1">
    <property type="nucleotide sequence ID" value="NZ_BAABRI010000009.1"/>
</dbReference>
<feature type="chain" id="PRO_5046930256" evidence="1">
    <location>
        <begin position="18"/>
        <end position="328"/>
    </location>
</feature>
<dbReference type="InterPro" id="IPR050266">
    <property type="entry name" value="AB_hydrolase_sf"/>
</dbReference>
<comment type="caution">
    <text evidence="3">The sequence shown here is derived from an EMBL/GenBank/DDBJ whole genome shotgun (WGS) entry which is preliminary data.</text>
</comment>
<dbReference type="InterPro" id="IPR000639">
    <property type="entry name" value="Epox_hydrolase-like"/>
</dbReference>
<dbReference type="Proteomes" id="UP001476282">
    <property type="component" value="Unassembled WGS sequence"/>
</dbReference>
<gene>
    <name evidence="3" type="primary">menH_2</name>
    <name evidence="3" type="ORF">Hsar01_01923</name>
</gene>
<dbReference type="PRINTS" id="PR00412">
    <property type="entry name" value="EPOXHYDRLASE"/>
</dbReference>
<name>A0ABP9UM83_9BACT</name>
<dbReference type="PRINTS" id="PR00111">
    <property type="entry name" value="ABHYDROLASE"/>
</dbReference>
<sequence length="328" mass="36309">MKATLLLSACLAVTAVAQDFPALDQRLTNYDYPFEVQMHAFASQGQDLEMAYMDVKPESPNGKAVLLLHGKNFSGAYWEKTANLLAKEGFRVIIPDQIGFGKSSKPLAFQYSFQELCTDTKGLLDELQIPGVSVVGHSMGGMVATRFVLMFPERCEKLVLANPIGLEDWKRMVPYQPIEEAVAAEMKKDPEAVKSYMSQAYFDGKWDEAWNDLLAIQAGWTKGADKEHMARISAITADMIFTQPVLYEFPDITVPTLLIIGERDRTAIGKNRADAKTAEKMGLYDRLGQKTANAIPNSTYVALPGIGHVPQVEAFPQYAKALVGFLEK</sequence>
<dbReference type="InterPro" id="IPR000073">
    <property type="entry name" value="AB_hydrolase_1"/>
</dbReference>
<dbReference type="Gene3D" id="3.40.50.1820">
    <property type="entry name" value="alpha/beta hydrolase"/>
    <property type="match status" value="1"/>
</dbReference>
<keyword evidence="4" id="KW-1185">Reference proteome</keyword>
<feature type="signal peptide" evidence="1">
    <location>
        <begin position="1"/>
        <end position="17"/>
    </location>
</feature>
<keyword evidence="1" id="KW-0732">Signal</keyword>
<accession>A0ABP9UM83</accession>
<evidence type="ECO:0000256" key="1">
    <source>
        <dbReference type="SAM" id="SignalP"/>
    </source>
</evidence>
<feature type="domain" description="AB hydrolase-1" evidence="2">
    <location>
        <begin position="64"/>
        <end position="172"/>
    </location>
</feature>
<organism evidence="3 4">
    <name type="scientific">Haloferula sargassicola</name>
    <dbReference type="NCBI Taxonomy" id="490096"/>
    <lineage>
        <taxon>Bacteria</taxon>
        <taxon>Pseudomonadati</taxon>
        <taxon>Verrucomicrobiota</taxon>
        <taxon>Verrucomicrobiia</taxon>
        <taxon>Verrucomicrobiales</taxon>
        <taxon>Verrucomicrobiaceae</taxon>
        <taxon>Haloferula</taxon>
    </lineage>
</organism>
<dbReference type="PANTHER" id="PTHR43798:SF33">
    <property type="entry name" value="HYDROLASE, PUTATIVE (AFU_ORTHOLOGUE AFUA_2G14860)-RELATED"/>
    <property type="match status" value="1"/>
</dbReference>
<evidence type="ECO:0000313" key="3">
    <source>
        <dbReference type="EMBL" id="GAA5482700.1"/>
    </source>
</evidence>
<reference evidence="3 4" key="1">
    <citation type="submission" date="2024-02" db="EMBL/GenBank/DDBJ databases">
        <title>Haloferula sargassicola NBRC 104335.</title>
        <authorList>
            <person name="Ichikawa N."/>
            <person name="Katano-Makiyama Y."/>
            <person name="Hidaka K."/>
        </authorList>
    </citation>
    <scope>NUCLEOTIDE SEQUENCE [LARGE SCALE GENOMIC DNA]</scope>
    <source>
        <strain evidence="3 4">NBRC 104335</strain>
    </source>
</reference>
<dbReference type="InterPro" id="IPR029058">
    <property type="entry name" value="AB_hydrolase_fold"/>
</dbReference>
<evidence type="ECO:0000313" key="4">
    <source>
        <dbReference type="Proteomes" id="UP001476282"/>
    </source>
</evidence>
<dbReference type="SUPFAM" id="SSF53474">
    <property type="entry name" value="alpha/beta-Hydrolases"/>
    <property type="match status" value="1"/>
</dbReference>
<dbReference type="PANTHER" id="PTHR43798">
    <property type="entry name" value="MONOACYLGLYCEROL LIPASE"/>
    <property type="match status" value="1"/>
</dbReference>